<organism evidence="1 3">
    <name type="scientific">Didymodactylos carnosus</name>
    <dbReference type="NCBI Taxonomy" id="1234261"/>
    <lineage>
        <taxon>Eukaryota</taxon>
        <taxon>Metazoa</taxon>
        <taxon>Spiralia</taxon>
        <taxon>Gnathifera</taxon>
        <taxon>Rotifera</taxon>
        <taxon>Eurotatoria</taxon>
        <taxon>Bdelloidea</taxon>
        <taxon>Philodinida</taxon>
        <taxon>Philodinidae</taxon>
        <taxon>Didymodactylos</taxon>
    </lineage>
</organism>
<reference evidence="1" key="1">
    <citation type="submission" date="2021-02" db="EMBL/GenBank/DDBJ databases">
        <authorList>
            <person name="Nowell W R."/>
        </authorList>
    </citation>
    <scope>NUCLEOTIDE SEQUENCE</scope>
</reference>
<proteinExistence type="predicted"/>
<comment type="caution">
    <text evidence="1">The sequence shown here is derived from an EMBL/GenBank/DDBJ whole genome shotgun (WGS) entry which is preliminary data.</text>
</comment>
<name>A0A8S2DYT5_9BILA</name>
<dbReference type="EMBL" id="CAJOBA010006742">
    <property type="protein sequence ID" value="CAF3781789.1"/>
    <property type="molecule type" value="Genomic_DNA"/>
</dbReference>
<dbReference type="AlphaFoldDB" id="A0A8S2DYT5"/>
<dbReference type="Proteomes" id="UP000682733">
    <property type="component" value="Unassembled WGS sequence"/>
</dbReference>
<accession>A0A8S2DYT5</accession>
<dbReference type="EMBL" id="CAJNOK010006733">
    <property type="protein sequence ID" value="CAF1012875.1"/>
    <property type="molecule type" value="Genomic_DNA"/>
</dbReference>
<gene>
    <name evidence="1" type="ORF">OVA965_LOCUS15134</name>
    <name evidence="2" type="ORF">TMI583_LOCUS15138</name>
</gene>
<evidence type="ECO:0000313" key="1">
    <source>
        <dbReference type="EMBL" id="CAF1012875.1"/>
    </source>
</evidence>
<evidence type="ECO:0000313" key="2">
    <source>
        <dbReference type="EMBL" id="CAF3781789.1"/>
    </source>
</evidence>
<dbReference type="Proteomes" id="UP000677228">
    <property type="component" value="Unassembled WGS sequence"/>
</dbReference>
<protein>
    <submittedName>
        <fullName evidence="1">Uncharacterized protein</fullName>
    </submittedName>
</protein>
<evidence type="ECO:0000313" key="3">
    <source>
        <dbReference type="Proteomes" id="UP000677228"/>
    </source>
</evidence>
<sequence>MRGKWVITKNMCKDIMNVLKQGKAGGNTGFDPQHRAWCVKYFRLSNLVDADTLCAIDTGKTVVMFEAFYHILREAHEQTRHGGRDKVRLVQMDEQVRSKTNVAVQLKSGIS</sequence>